<dbReference type="PROSITE" id="PS00409">
    <property type="entry name" value="PROKAR_NTER_METHYL"/>
    <property type="match status" value="1"/>
</dbReference>
<dbReference type="Proteomes" id="UP000477311">
    <property type="component" value="Unassembled WGS sequence"/>
</dbReference>
<organism evidence="3 4">
    <name type="scientific">Limisphaera ngatamarikiensis</name>
    <dbReference type="NCBI Taxonomy" id="1324935"/>
    <lineage>
        <taxon>Bacteria</taxon>
        <taxon>Pseudomonadati</taxon>
        <taxon>Verrucomicrobiota</taxon>
        <taxon>Verrucomicrobiia</taxon>
        <taxon>Limisphaerales</taxon>
        <taxon>Limisphaeraceae</taxon>
        <taxon>Limisphaera</taxon>
    </lineage>
</organism>
<dbReference type="Gene3D" id="3.30.700.10">
    <property type="entry name" value="Glycoprotein, Type 4 Pilin"/>
    <property type="match status" value="1"/>
</dbReference>
<gene>
    <name evidence="3" type="ORF">G4L39_03650</name>
</gene>
<evidence type="ECO:0000256" key="1">
    <source>
        <dbReference type="SAM" id="MobiDB-lite"/>
    </source>
</evidence>
<dbReference type="Pfam" id="PF07963">
    <property type="entry name" value="N_methyl"/>
    <property type="match status" value="1"/>
</dbReference>
<dbReference type="EMBL" id="JAAKYA010000017">
    <property type="protein sequence ID" value="NGO38493.1"/>
    <property type="molecule type" value="Genomic_DNA"/>
</dbReference>
<dbReference type="AlphaFoldDB" id="A0A6M1RLF8"/>
<evidence type="ECO:0000313" key="3">
    <source>
        <dbReference type="EMBL" id="NGO38493.1"/>
    </source>
</evidence>
<reference evidence="3 4" key="1">
    <citation type="submission" date="2020-02" db="EMBL/GenBank/DDBJ databases">
        <title>Draft genome sequence of Limisphaera ngatamarikiensis NGM72.4T, a thermophilic Verrucomicrobia grouped in subdivision 3.</title>
        <authorList>
            <person name="Carere C.R."/>
            <person name="Steen J."/>
            <person name="Hugenholtz P."/>
            <person name="Stott M.B."/>
        </authorList>
    </citation>
    <scope>NUCLEOTIDE SEQUENCE [LARGE SCALE GENOMIC DNA]</scope>
    <source>
        <strain evidence="3 4">NGM72.4</strain>
    </source>
</reference>
<protein>
    <submittedName>
        <fullName evidence="3">Type II secretion system protein</fullName>
    </submittedName>
</protein>
<dbReference type="PANTHER" id="PTHR30093">
    <property type="entry name" value="GENERAL SECRETION PATHWAY PROTEIN G"/>
    <property type="match status" value="1"/>
</dbReference>
<dbReference type="InterPro" id="IPR045584">
    <property type="entry name" value="Pilin-like"/>
</dbReference>
<evidence type="ECO:0000313" key="4">
    <source>
        <dbReference type="Proteomes" id="UP000477311"/>
    </source>
</evidence>
<feature type="transmembrane region" description="Helical" evidence="2">
    <location>
        <begin position="20"/>
        <end position="40"/>
    </location>
</feature>
<proteinExistence type="predicted"/>
<keyword evidence="4" id="KW-1185">Reference proteome</keyword>
<dbReference type="SUPFAM" id="SSF54523">
    <property type="entry name" value="Pili subunits"/>
    <property type="match status" value="1"/>
</dbReference>
<keyword evidence="2" id="KW-0472">Membrane</keyword>
<keyword evidence="2" id="KW-0812">Transmembrane</keyword>
<dbReference type="RefSeq" id="WP_165105994.1">
    <property type="nucleotide sequence ID" value="NZ_JAAKYA010000017.1"/>
</dbReference>
<comment type="caution">
    <text evidence="3">The sequence shown here is derived from an EMBL/GenBank/DDBJ whole genome shotgun (WGS) entry which is preliminary data.</text>
</comment>
<keyword evidence="2" id="KW-1133">Transmembrane helix</keyword>
<evidence type="ECO:0000256" key="2">
    <source>
        <dbReference type="SAM" id="Phobius"/>
    </source>
</evidence>
<dbReference type="InterPro" id="IPR012902">
    <property type="entry name" value="N_methyl_site"/>
</dbReference>
<dbReference type="NCBIfam" id="TIGR02532">
    <property type="entry name" value="IV_pilin_GFxxxE"/>
    <property type="match status" value="1"/>
</dbReference>
<name>A0A6M1RLF8_9BACT</name>
<accession>A0A6M1RLF8</accession>
<feature type="region of interest" description="Disordered" evidence="1">
    <location>
        <begin position="170"/>
        <end position="192"/>
    </location>
</feature>
<sequence>MRTKREVKRAWTGAKGFTLIELLVVIAIIAILAGMLLPALGNAKFRAKVIHCTSNYRQWGVVHAMYSGDDARGRLPSFPVGGVSGQNAWDVSLQMIPALAPYGLTVPLWFCPVRPQEWQEAQDWFQRRYNRPISTPEDLNLYAGMLYNGTFAVLRHAWWVPRPLASAPSVKFPSPDPGRSREPIGWPVKPDDPVARTQPVISDYCFTPGSLRDVNRAGAGHSANGRLRSVNLGFADGHVETRPRQQIQWQYTGVDTAFY</sequence>